<accession>A0A3M7R426</accession>
<reference evidence="1 2" key="1">
    <citation type="journal article" date="2018" name="Sci. Rep.">
        <title>Genomic signatures of local adaptation to the degree of environmental predictability in rotifers.</title>
        <authorList>
            <person name="Franch-Gras L."/>
            <person name="Hahn C."/>
            <person name="Garcia-Roger E.M."/>
            <person name="Carmona M.J."/>
            <person name="Serra M."/>
            <person name="Gomez A."/>
        </authorList>
    </citation>
    <scope>NUCLEOTIDE SEQUENCE [LARGE SCALE GENOMIC DNA]</scope>
    <source>
        <strain evidence="1">HYR1</strain>
    </source>
</reference>
<dbReference type="AlphaFoldDB" id="A0A3M7R426"/>
<organism evidence="1 2">
    <name type="scientific">Brachionus plicatilis</name>
    <name type="common">Marine rotifer</name>
    <name type="synonym">Brachionus muelleri</name>
    <dbReference type="NCBI Taxonomy" id="10195"/>
    <lineage>
        <taxon>Eukaryota</taxon>
        <taxon>Metazoa</taxon>
        <taxon>Spiralia</taxon>
        <taxon>Gnathifera</taxon>
        <taxon>Rotifera</taxon>
        <taxon>Eurotatoria</taxon>
        <taxon>Monogononta</taxon>
        <taxon>Pseudotrocha</taxon>
        <taxon>Ploima</taxon>
        <taxon>Brachionidae</taxon>
        <taxon>Brachionus</taxon>
    </lineage>
</organism>
<comment type="caution">
    <text evidence="1">The sequence shown here is derived from an EMBL/GenBank/DDBJ whole genome shotgun (WGS) entry which is preliminary data.</text>
</comment>
<dbReference type="EMBL" id="REGN01004303">
    <property type="protein sequence ID" value="RNA18141.1"/>
    <property type="molecule type" value="Genomic_DNA"/>
</dbReference>
<sequence>MFAIVYQEKVINDNLDFCRPNVETKDLFAKSLKRSRRLVGLNTEACVAAQKTMVTQSDNC</sequence>
<protein>
    <submittedName>
        <fullName evidence="1">Uncharacterized protein</fullName>
    </submittedName>
</protein>
<name>A0A3M7R426_BRAPC</name>
<proteinExistence type="predicted"/>
<dbReference type="Proteomes" id="UP000276133">
    <property type="component" value="Unassembled WGS sequence"/>
</dbReference>
<gene>
    <name evidence="1" type="ORF">BpHYR1_040239</name>
</gene>
<keyword evidence="2" id="KW-1185">Reference proteome</keyword>
<evidence type="ECO:0000313" key="1">
    <source>
        <dbReference type="EMBL" id="RNA18141.1"/>
    </source>
</evidence>
<evidence type="ECO:0000313" key="2">
    <source>
        <dbReference type="Proteomes" id="UP000276133"/>
    </source>
</evidence>